<dbReference type="Proteomes" id="UP001054945">
    <property type="component" value="Unassembled WGS sequence"/>
</dbReference>
<dbReference type="EMBL" id="BPLR01005865">
    <property type="protein sequence ID" value="GIY05663.1"/>
    <property type="molecule type" value="Genomic_DNA"/>
</dbReference>
<keyword evidence="2" id="KW-1185">Reference proteome</keyword>
<evidence type="ECO:0000313" key="2">
    <source>
        <dbReference type="Proteomes" id="UP001054945"/>
    </source>
</evidence>
<gene>
    <name evidence="1" type="ORF">CEXT_487651</name>
</gene>
<accession>A0AAV4Q6M0</accession>
<protein>
    <submittedName>
        <fullName evidence="1">Uncharacterized protein</fullName>
    </submittedName>
</protein>
<comment type="caution">
    <text evidence="1">The sequence shown here is derived from an EMBL/GenBank/DDBJ whole genome shotgun (WGS) entry which is preliminary data.</text>
</comment>
<name>A0AAV4Q6M0_CAEEX</name>
<reference evidence="1 2" key="1">
    <citation type="submission" date="2021-06" db="EMBL/GenBank/DDBJ databases">
        <title>Caerostris extrusa draft genome.</title>
        <authorList>
            <person name="Kono N."/>
            <person name="Arakawa K."/>
        </authorList>
    </citation>
    <scope>NUCLEOTIDE SEQUENCE [LARGE SCALE GENOMIC DNA]</scope>
</reference>
<proteinExistence type="predicted"/>
<organism evidence="1 2">
    <name type="scientific">Caerostris extrusa</name>
    <name type="common">Bark spider</name>
    <name type="synonym">Caerostris bankana</name>
    <dbReference type="NCBI Taxonomy" id="172846"/>
    <lineage>
        <taxon>Eukaryota</taxon>
        <taxon>Metazoa</taxon>
        <taxon>Ecdysozoa</taxon>
        <taxon>Arthropoda</taxon>
        <taxon>Chelicerata</taxon>
        <taxon>Arachnida</taxon>
        <taxon>Araneae</taxon>
        <taxon>Araneomorphae</taxon>
        <taxon>Entelegynae</taxon>
        <taxon>Araneoidea</taxon>
        <taxon>Araneidae</taxon>
        <taxon>Caerostris</taxon>
    </lineage>
</organism>
<sequence length="83" mass="9570">MTLLRRRLQRPFPKCMPEAEKHPISNNTLLLFFFPAHSSQGCCNSEFLSDIASPLQSSGIKEEMNLKEHIKEMDVWCFAEENA</sequence>
<evidence type="ECO:0000313" key="1">
    <source>
        <dbReference type="EMBL" id="GIY05663.1"/>
    </source>
</evidence>
<dbReference type="AlphaFoldDB" id="A0AAV4Q6M0"/>